<dbReference type="GO" id="GO:0003729">
    <property type="term" value="F:mRNA binding"/>
    <property type="evidence" value="ECO:0007669"/>
    <property type="project" value="TreeGrafter"/>
</dbReference>
<dbReference type="GO" id="GO:0006417">
    <property type="term" value="P:regulation of translation"/>
    <property type="evidence" value="ECO:0007669"/>
    <property type="project" value="UniProtKB-KW"/>
</dbReference>
<protein>
    <submittedName>
        <fullName evidence="5">Translation initiation factor</fullName>
    </submittedName>
</protein>
<feature type="domain" description="SUI1" evidence="4">
    <location>
        <begin position="46"/>
        <end position="106"/>
    </location>
</feature>
<sequence length="114" mass="12692">MSKKNKDRVNIVYSTNPDFSYDFEENEAPETLEPSKQLLYVSLDKKQRGGKEVTLIEGFIGSDEDLKELGKTLKSKCGVGGTAKDGEIIIQGSFRDKVIDLLTKEGYKTKRKGG</sequence>
<evidence type="ECO:0000256" key="3">
    <source>
        <dbReference type="ARBA" id="ARBA00022917"/>
    </source>
</evidence>
<dbReference type="SUPFAM" id="SSF55159">
    <property type="entry name" value="eIF1-like"/>
    <property type="match status" value="1"/>
</dbReference>
<evidence type="ECO:0000256" key="2">
    <source>
        <dbReference type="ARBA" id="ARBA00022845"/>
    </source>
</evidence>
<keyword evidence="2" id="KW-0810">Translation regulation</keyword>
<organism evidence="5 6">
    <name type="scientific">Fluviicola chungangensis</name>
    <dbReference type="NCBI Taxonomy" id="2597671"/>
    <lineage>
        <taxon>Bacteria</taxon>
        <taxon>Pseudomonadati</taxon>
        <taxon>Bacteroidota</taxon>
        <taxon>Flavobacteriia</taxon>
        <taxon>Flavobacteriales</taxon>
        <taxon>Crocinitomicaceae</taxon>
        <taxon>Fluviicola</taxon>
    </lineage>
</organism>
<dbReference type="PANTHER" id="PTHR12789">
    <property type="entry name" value="DENSITY-REGULATED PROTEIN HOMOLOG"/>
    <property type="match status" value="1"/>
</dbReference>
<accession>A0A556MGC9</accession>
<dbReference type="Proteomes" id="UP000316008">
    <property type="component" value="Unassembled WGS sequence"/>
</dbReference>
<dbReference type="Gene3D" id="3.30.780.10">
    <property type="entry name" value="SUI1-like domain"/>
    <property type="match status" value="1"/>
</dbReference>
<dbReference type="GO" id="GO:0002188">
    <property type="term" value="P:translation reinitiation"/>
    <property type="evidence" value="ECO:0007669"/>
    <property type="project" value="TreeGrafter"/>
</dbReference>
<comment type="similarity">
    <text evidence="1">Belongs to the SUI1 family.</text>
</comment>
<dbReference type="InterPro" id="IPR005872">
    <property type="entry name" value="SUI1_arc_bac"/>
</dbReference>
<evidence type="ECO:0000313" key="5">
    <source>
        <dbReference type="EMBL" id="TSJ38984.1"/>
    </source>
</evidence>
<dbReference type="Pfam" id="PF01253">
    <property type="entry name" value="SUI1"/>
    <property type="match status" value="1"/>
</dbReference>
<evidence type="ECO:0000313" key="6">
    <source>
        <dbReference type="Proteomes" id="UP000316008"/>
    </source>
</evidence>
<dbReference type="CDD" id="cd11567">
    <property type="entry name" value="YciH_like"/>
    <property type="match status" value="1"/>
</dbReference>
<dbReference type="InterPro" id="IPR050318">
    <property type="entry name" value="DENR/SUI1_TIF"/>
</dbReference>
<dbReference type="PANTHER" id="PTHR12789:SF0">
    <property type="entry name" value="DENSITY-REGULATED PROTEIN"/>
    <property type="match status" value="1"/>
</dbReference>
<keyword evidence="6" id="KW-1185">Reference proteome</keyword>
<reference evidence="5 6" key="1">
    <citation type="submission" date="2019-07" db="EMBL/GenBank/DDBJ databases">
        <authorList>
            <person name="Huq M.A."/>
        </authorList>
    </citation>
    <scope>NUCLEOTIDE SEQUENCE [LARGE SCALE GENOMIC DNA]</scope>
    <source>
        <strain evidence="5 6">MAH-3</strain>
    </source>
</reference>
<keyword evidence="5" id="KW-0396">Initiation factor</keyword>
<dbReference type="RefSeq" id="WP_144334684.1">
    <property type="nucleotide sequence ID" value="NZ_VLPL01000013.1"/>
</dbReference>
<dbReference type="InterPro" id="IPR001950">
    <property type="entry name" value="SUI1"/>
</dbReference>
<dbReference type="OrthoDB" id="9792915at2"/>
<dbReference type="InterPro" id="IPR036877">
    <property type="entry name" value="SUI1_dom_sf"/>
</dbReference>
<proteinExistence type="inferred from homology"/>
<dbReference type="GO" id="GO:0003743">
    <property type="term" value="F:translation initiation factor activity"/>
    <property type="evidence" value="ECO:0007669"/>
    <property type="project" value="UniProtKB-KW"/>
</dbReference>
<dbReference type="AlphaFoldDB" id="A0A556MGC9"/>
<name>A0A556MGC9_9FLAO</name>
<dbReference type="EMBL" id="VLPL01000013">
    <property type="protein sequence ID" value="TSJ38984.1"/>
    <property type="molecule type" value="Genomic_DNA"/>
</dbReference>
<evidence type="ECO:0000256" key="1">
    <source>
        <dbReference type="ARBA" id="ARBA00005422"/>
    </source>
</evidence>
<evidence type="ECO:0000259" key="4">
    <source>
        <dbReference type="PROSITE" id="PS50296"/>
    </source>
</evidence>
<dbReference type="PIRSF" id="PIRSF037511">
    <property type="entry name" value="Transl_init_SUI1_pro"/>
    <property type="match status" value="1"/>
</dbReference>
<dbReference type="PROSITE" id="PS50296">
    <property type="entry name" value="SUI1"/>
    <property type="match status" value="1"/>
</dbReference>
<dbReference type="GO" id="GO:0001731">
    <property type="term" value="P:formation of translation preinitiation complex"/>
    <property type="evidence" value="ECO:0007669"/>
    <property type="project" value="TreeGrafter"/>
</dbReference>
<gene>
    <name evidence="5" type="ORF">FO442_18380</name>
</gene>
<comment type="caution">
    <text evidence="5">The sequence shown here is derived from an EMBL/GenBank/DDBJ whole genome shotgun (WGS) entry which is preliminary data.</text>
</comment>
<keyword evidence="3" id="KW-0648">Protein biosynthesis</keyword>